<keyword evidence="1" id="KW-1133">Transmembrane helix</keyword>
<dbReference type="Proteomes" id="UP000598174">
    <property type="component" value="Unassembled WGS sequence"/>
</dbReference>
<sequence length="155" mass="15752">MRHGVGGGVVLMPARSAAPPRRGLWRGKLGFAAATAALGAAATLLLTGVYVRPPGDQGSCPRRTSVAAHAAGLELLVRAEPARPGGTLLHLCVDRPVREWSVRLDGAEPVAVQPVAGGQAIAAATLIAGRRTPVLVRVVPASGAPITFVTQLVAP</sequence>
<proteinExistence type="predicted"/>
<feature type="transmembrane region" description="Helical" evidence="1">
    <location>
        <begin position="29"/>
        <end position="51"/>
    </location>
</feature>
<accession>A0A919J5H2</accession>
<protein>
    <submittedName>
        <fullName evidence="2">Uncharacterized protein</fullName>
    </submittedName>
</protein>
<gene>
    <name evidence="2" type="ORF">Afe05nite_62180</name>
</gene>
<keyword evidence="1" id="KW-0472">Membrane</keyword>
<name>A0A919J5H2_9ACTN</name>
<evidence type="ECO:0000256" key="1">
    <source>
        <dbReference type="SAM" id="Phobius"/>
    </source>
</evidence>
<dbReference type="AlphaFoldDB" id="A0A919J5H2"/>
<reference evidence="2" key="1">
    <citation type="submission" date="2021-01" db="EMBL/GenBank/DDBJ databases">
        <title>Whole genome shotgun sequence of Actinoplanes ferrugineus NBRC 15555.</title>
        <authorList>
            <person name="Komaki H."/>
            <person name="Tamura T."/>
        </authorList>
    </citation>
    <scope>NUCLEOTIDE SEQUENCE</scope>
    <source>
        <strain evidence="2">NBRC 15555</strain>
    </source>
</reference>
<dbReference type="EMBL" id="BOMM01000054">
    <property type="protein sequence ID" value="GIE14378.1"/>
    <property type="molecule type" value="Genomic_DNA"/>
</dbReference>
<organism evidence="2 3">
    <name type="scientific">Paractinoplanes ferrugineus</name>
    <dbReference type="NCBI Taxonomy" id="113564"/>
    <lineage>
        <taxon>Bacteria</taxon>
        <taxon>Bacillati</taxon>
        <taxon>Actinomycetota</taxon>
        <taxon>Actinomycetes</taxon>
        <taxon>Micromonosporales</taxon>
        <taxon>Micromonosporaceae</taxon>
        <taxon>Paractinoplanes</taxon>
    </lineage>
</organism>
<keyword evidence="3" id="KW-1185">Reference proteome</keyword>
<comment type="caution">
    <text evidence="2">The sequence shown here is derived from an EMBL/GenBank/DDBJ whole genome shotgun (WGS) entry which is preliminary data.</text>
</comment>
<keyword evidence="1" id="KW-0812">Transmembrane</keyword>
<evidence type="ECO:0000313" key="3">
    <source>
        <dbReference type="Proteomes" id="UP000598174"/>
    </source>
</evidence>
<evidence type="ECO:0000313" key="2">
    <source>
        <dbReference type="EMBL" id="GIE14378.1"/>
    </source>
</evidence>